<sequence>MPKDVRKLMRNYQDEKETLSFNHEAKFKAKLSEAFPKKKTNNKLWYAAATVTILLAVNIFFWKKPSVQAPALSLASISPEMKKIENYYTTAINYEMASLEVTPNNKALLDEYFEKLSKLDADYKRLNLELENKGINNQTINALITNLQIRLQLLIQLKDQVQELQFNQSNHEKNIL</sequence>
<evidence type="ECO:0000313" key="2">
    <source>
        <dbReference type="EMBL" id="MFD0991608.1"/>
    </source>
</evidence>
<dbReference type="EMBL" id="JBHTJR010000001">
    <property type="protein sequence ID" value="MFD0991608.1"/>
    <property type="molecule type" value="Genomic_DNA"/>
</dbReference>
<dbReference type="RefSeq" id="WP_386104075.1">
    <property type="nucleotide sequence ID" value="NZ_JBHTJR010000001.1"/>
</dbReference>
<evidence type="ECO:0000256" key="1">
    <source>
        <dbReference type="SAM" id="Phobius"/>
    </source>
</evidence>
<keyword evidence="1" id="KW-0472">Membrane</keyword>
<evidence type="ECO:0008006" key="4">
    <source>
        <dbReference type="Google" id="ProtNLM"/>
    </source>
</evidence>
<comment type="caution">
    <text evidence="2">The sequence shown here is derived from an EMBL/GenBank/DDBJ whole genome shotgun (WGS) entry which is preliminary data.</text>
</comment>
<gene>
    <name evidence="2" type="ORF">ACFQ1U_00175</name>
</gene>
<organism evidence="2 3">
    <name type="scientific">Tenacibaculum geojense</name>
    <dbReference type="NCBI Taxonomy" id="915352"/>
    <lineage>
        <taxon>Bacteria</taxon>
        <taxon>Pseudomonadati</taxon>
        <taxon>Bacteroidota</taxon>
        <taxon>Flavobacteriia</taxon>
        <taxon>Flavobacteriales</taxon>
        <taxon>Flavobacteriaceae</taxon>
        <taxon>Tenacibaculum</taxon>
    </lineage>
</organism>
<feature type="transmembrane region" description="Helical" evidence="1">
    <location>
        <begin position="44"/>
        <end position="62"/>
    </location>
</feature>
<keyword evidence="3" id="KW-1185">Reference proteome</keyword>
<keyword evidence="1" id="KW-1133">Transmembrane helix</keyword>
<keyword evidence="1" id="KW-0812">Transmembrane</keyword>
<proteinExistence type="predicted"/>
<name>A0ABW3JPV7_9FLAO</name>
<evidence type="ECO:0000313" key="3">
    <source>
        <dbReference type="Proteomes" id="UP001597062"/>
    </source>
</evidence>
<reference evidence="3" key="1">
    <citation type="journal article" date="2019" name="Int. J. Syst. Evol. Microbiol.">
        <title>The Global Catalogue of Microorganisms (GCM) 10K type strain sequencing project: providing services to taxonomists for standard genome sequencing and annotation.</title>
        <authorList>
            <consortium name="The Broad Institute Genomics Platform"/>
            <consortium name="The Broad Institute Genome Sequencing Center for Infectious Disease"/>
            <person name="Wu L."/>
            <person name="Ma J."/>
        </authorList>
    </citation>
    <scope>NUCLEOTIDE SEQUENCE [LARGE SCALE GENOMIC DNA]</scope>
    <source>
        <strain evidence="3">CCUG 60527</strain>
    </source>
</reference>
<accession>A0ABW3JPV7</accession>
<protein>
    <recommendedName>
        <fullName evidence="4">Small-conductance mechanosensitive channel</fullName>
    </recommendedName>
</protein>
<dbReference type="Proteomes" id="UP001597062">
    <property type="component" value="Unassembled WGS sequence"/>
</dbReference>